<dbReference type="OrthoDB" id="429813at2759"/>
<keyword evidence="10" id="KW-0560">Oxidoreductase</keyword>
<dbReference type="EMBL" id="QDEB01048398">
    <property type="protein sequence ID" value="RZC37876.1"/>
    <property type="molecule type" value="Genomic_DNA"/>
</dbReference>
<dbReference type="FunFam" id="3.40.50.720:FF:000143">
    <property type="entry name" value="Fatty acyl-CoA reductase"/>
    <property type="match status" value="1"/>
</dbReference>
<name>A0A482VYU2_ASBVE</name>
<dbReference type="PANTHER" id="PTHR11011">
    <property type="entry name" value="MALE STERILITY PROTEIN 2-RELATED"/>
    <property type="match status" value="1"/>
</dbReference>
<evidence type="ECO:0000256" key="7">
    <source>
        <dbReference type="ARBA" id="ARBA00023098"/>
    </source>
</evidence>
<keyword evidence="7 10" id="KW-0443">Lipid metabolism</keyword>
<keyword evidence="3 10" id="KW-0444">Lipid biosynthesis</keyword>
<evidence type="ECO:0000256" key="6">
    <source>
        <dbReference type="ARBA" id="ARBA00022989"/>
    </source>
</evidence>
<evidence type="ECO:0000256" key="9">
    <source>
        <dbReference type="ARBA" id="ARBA00052530"/>
    </source>
</evidence>
<dbReference type="GO" id="GO:0005777">
    <property type="term" value="C:peroxisome"/>
    <property type="evidence" value="ECO:0007669"/>
    <property type="project" value="TreeGrafter"/>
</dbReference>
<dbReference type="InterPro" id="IPR013120">
    <property type="entry name" value="FAR_NAD-bd"/>
</dbReference>
<evidence type="ECO:0000313" key="13">
    <source>
        <dbReference type="EMBL" id="RZC37876.1"/>
    </source>
</evidence>
<comment type="subcellular location">
    <subcellularLocation>
        <location evidence="1">Membrane</location>
        <topology evidence="1">Multi-pass membrane protein</topology>
    </subcellularLocation>
</comment>
<feature type="domain" description="Fatty acyl-CoA reductase C-terminal" evidence="11">
    <location>
        <begin position="349"/>
        <end position="441"/>
    </location>
</feature>
<feature type="transmembrane region" description="Helical" evidence="10">
    <location>
        <begin position="344"/>
        <end position="366"/>
    </location>
</feature>
<proteinExistence type="inferred from homology"/>
<sequence>MRKAHNRVTIEWGRFKYNETKPREAFVTAISECATKEGSAMVKMIKDEPNRITDLFIDKTVLITGGTGFLGKVLIEKLLRCCLGLKKIYMIVRPKKGKTVHDRMEEMFDGPLFELVKKQQGKSIFAKVEAIPGDISAPDLDISESDRERLTEEVQFIYHSAATVKFDEKFKTAVLLNVRGTKLMLDLAKQCKNLMIFCHLSTAYCHEEQDVLHETIYPPPTNPHRVIEMAEWLDEATLEVISTRIRGKSANNYTFTKALGEGLVNEQMDKLPVIIQRPSAVIPILIEPIPGWTDNINGPTGLLIGAGKGEILDIGRKVIINTPFNWVLWYPGGSMNQSRLVHNISFFLFQLLPAIFIDALLILLGFKPVLLRVQRRIARGYEIFEYYANRKWNFRKDQAKFSRQIFNAKEKAMFEVDPPKPDYFQYFTDCTRGARLYILKEADEDLPLARKHMKVMWCVDKLCKLLMVFGLLYYVINKVFVPLFVK</sequence>
<dbReference type="Pfam" id="PF07993">
    <property type="entry name" value="NAD_binding_4"/>
    <property type="match status" value="1"/>
</dbReference>
<dbReference type="Gene3D" id="3.40.50.720">
    <property type="entry name" value="NAD(P)-binding Rossmann-like Domain"/>
    <property type="match status" value="1"/>
</dbReference>
<keyword evidence="8 10" id="KW-0472">Membrane</keyword>
<reference evidence="13 14" key="1">
    <citation type="submission" date="2017-03" db="EMBL/GenBank/DDBJ databases">
        <title>Genome of the blue death feigning beetle - Asbolus verrucosus.</title>
        <authorList>
            <person name="Rider S.D."/>
        </authorList>
    </citation>
    <scope>NUCLEOTIDE SEQUENCE [LARGE SCALE GENOMIC DNA]</scope>
    <source>
        <strain evidence="13">Butters</strain>
        <tissue evidence="13">Head and leg muscle</tissue>
    </source>
</reference>
<accession>A0A482VYU2</accession>
<evidence type="ECO:0000256" key="8">
    <source>
        <dbReference type="ARBA" id="ARBA00023136"/>
    </source>
</evidence>
<dbReference type="GO" id="GO:0035336">
    <property type="term" value="P:long-chain fatty-acyl-CoA metabolic process"/>
    <property type="evidence" value="ECO:0007669"/>
    <property type="project" value="TreeGrafter"/>
</dbReference>
<dbReference type="Pfam" id="PF03015">
    <property type="entry name" value="Sterile"/>
    <property type="match status" value="1"/>
</dbReference>
<evidence type="ECO:0000256" key="4">
    <source>
        <dbReference type="ARBA" id="ARBA00022692"/>
    </source>
</evidence>
<dbReference type="InterPro" id="IPR033640">
    <property type="entry name" value="FAR_C"/>
</dbReference>
<dbReference type="GO" id="GO:0080019">
    <property type="term" value="F:alcohol-forming very long-chain fatty acyl-CoA reductase activity"/>
    <property type="evidence" value="ECO:0007669"/>
    <property type="project" value="InterPro"/>
</dbReference>
<keyword evidence="5 10" id="KW-0521">NADP</keyword>
<evidence type="ECO:0000313" key="14">
    <source>
        <dbReference type="Proteomes" id="UP000292052"/>
    </source>
</evidence>
<dbReference type="CDD" id="cd05236">
    <property type="entry name" value="FAR-N_SDR_e"/>
    <property type="match status" value="1"/>
</dbReference>
<keyword evidence="6 10" id="KW-1133">Transmembrane helix</keyword>
<protein>
    <recommendedName>
        <fullName evidence="10">Fatty acyl-CoA reductase</fullName>
        <ecNumber evidence="10">1.2.1.84</ecNumber>
    </recommendedName>
</protein>
<dbReference type="Proteomes" id="UP000292052">
    <property type="component" value="Unassembled WGS sequence"/>
</dbReference>
<evidence type="ECO:0000256" key="3">
    <source>
        <dbReference type="ARBA" id="ARBA00022516"/>
    </source>
</evidence>
<dbReference type="PANTHER" id="PTHR11011:SF61">
    <property type="entry name" value="FATTY ACYL-COA REDUCTASE"/>
    <property type="match status" value="1"/>
</dbReference>
<keyword evidence="14" id="KW-1185">Reference proteome</keyword>
<dbReference type="InterPro" id="IPR026055">
    <property type="entry name" value="FAR"/>
</dbReference>
<comment type="catalytic activity">
    <reaction evidence="9 10">
        <text>a long-chain fatty acyl-CoA + 2 NADPH + 2 H(+) = a long-chain primary fatty alcohol + 2 NADP(+) + CoA</text>
        <dbReference type="Rhea" id="RHEA:52716"/>
        <dbReference type="ChEBI" id="CHEBI:15378"/>
        <dbReference type="ChEBI" id="CHEBI:57287"/>
        <dbReference type="ChEBI" id="CHEBI:57783"/>
        <dbReference type="ChEBI" id="CHEBI:58349"/>
        <dbReference type="ChEBI" id="CHEBI:77396"/>
        <dbReference type="ChEBI" id="CHEBI:83139"/>
        <dbReference type="EC" id="1.2.1.84"/>
    </reaction>
</comment>
<evidence type="ECO:0000259" key="12">
    <source>
        <dbReference type="Pfam" id="PF07993"/>
    </source>
</evidence>
<dbReference type="EC" id="1.2.1.84" evidence="10"/>
<evidence type="ECO:0000256" key="2">
    <source>
        <dbReference type="ARBA" id="ARBA00005928"/>
    </source>
</evidence>
<dbReference type="AlphaFoldDB" id="A0A482VYU2"/>
<comment type="caution">
    <text evidence="13">The sequence shown here is derived from an EMBL/GenBank/DDBJ whole genome shotgun (WGS) entry which is preliminary data.</text>
</comment>
<evidence type="ECO:0000256" key="1">
    <source>
        <dbReference type="ARBA" id="ARBA00004141"/>
    </source>
</evidence>
<dbReference type="GO" id="GO:0102965">
    <property type="term" value="F:alcohol-forming long-chain fatty acyl-CoA reductase activity"/>
    <property type="evidence" value="ECO:0007669"/>
    <property type="project" value="UniProtKB-EC"/>
</dbReference>
<gene>
    <name evidence="13" type="ORF">BDFB_008101</name>
</gene>
<evidence type="ECO:0000259" key="11">
    <source>
        <dbReference type="Pfam" id="PF03015"/>
    </source>
</evidence>
<feature type="transmembrane region" description="Helical" evidence="10">
    <location>
        <begin position="462"/>
        <end position="485"/>
    </location>
</feature>
<dbReference type="GO" id="GO:0016020">
    <property type="term" value="C:membrane"/>
    <property type="evidence" value="ECO:0007669"/>
    <property type="project" value="UniProtKB-SubCell"/>
</dbReference>
<comment type="function">
    <text evidence="10">Catalyzes the reduction of fatty acyl-CoA to fatty alcohols.</text>
</comment>
<evidence type="ECO:0000256" key="10">
    <source>
        <dbReference type="RuleBase" id="RU363097"/>
    </source>
</evidence>
<comment type="similarity">
    <text evidence="2 10">Belongs to the fatty acyl-CoA reductase family.</text>
</comment>
<organism evidence="13 14">
    <name type="scientific">Asbolus verrucosus</name>
    <name type="common">Desert ironclad beetle</name>
    <dbReference type="NCBI Taxonomy" id="1661398"/>
    <lineage>
        <taxon>Eukaryota</taxon>
        <taxon>Metazoa</taxon>
        <taxon>Ecdysozoa</taxon>
        <taxon>Arthropoda</taxon>
        <taxon>Hexapoda</taxon>
        <taxon>Insecta</taxon>
        <taxon>Pterygota</taxon>
        <taxon>Neoptera</taxon>
        <taxon>Endopterygota</taxon>
        <taxon>Coleoptera</taxon>
        <taxon>Polyphaga</taxon>
        <taxon>Cucujiformia</taxon>
        <taxon>Tenebrionidae</taxon>
        <taxon>Pimeliinae</taxon>
        <taxon>Asbolus</taxon>
    </lineage>
</organism>
<evidence type="ECO:0000256" key="5">
    <source>
        <dbReference type="ARBA" id="ARBA00022857"/>
    </source>
</evidence>
<dbReference type="InterPro" id="IPR036291">
    <property type="entry name" value="NAD(P)-bd_dom_sf"/>
</dbReference>
<keyword evidence="4 10" id="KW-0812">Transmembrane</keyword>
<dbReference type="CDD" id="cd09071">
    <property type="entry name" value="FAR_C"/>
    <property type="match status" value="1"/>
</dbReference>
<dbReference type="SUPFAM" id="SSF51735">
    <property type="entry name" value="NAD(P)-binding Rossmann-fold domains"/>
    <property type="match status" value="1"/>
</dbReference>
<feature type="domain" description="Thioester reductase (TE)" evidence="12">
    <location>
        <begin position="63"/>
        <end position="314"/>
    </location>
</feature>